<dbReference type="SUPFAM" id="SSF53474">
    <property type="entry name" value="alpha/beta-Hydrolases"/>
    <property type="match status" value="1"/>
</dbReference>
<dbReference type="Gene3D" id="3.40.50.1820">
    <property type="entry name" value="alpha/beta hydrolase"/>
    <property type="match status" value="1"/>
</dbReference>
<protein>
    <recommendedName>
        <fullName evidence="5">AB hydrolase-1 domain-containing protein</fullName>
    </recommendedName>
</protein>
<organism evidence="6 7">
    <name type="scientific">Exserohilum turcicum (strain 28A)</name>
    <name type="common">Northern leaf blight fungus</name>
    <name type="synonym">Setosphaeria turcica</name>
    <dbReference type="NCBI Taxonomy" id="671987"/>
    <lineage>
        <taxon>Eukaryota</taxon>
        <taxon>Fungi</taxon>
        <taxon>Dikarya</taxon>
        <taxon>Ascomycota</taxon>
        <taxon>Pezizomycotina</taxon>
        <taxon>Dothideomycetes</taxon>
        <taxon>Pleosporomycetidae</taxon>
        <taxon>Pleosporales</taxon>
        <taxon>Pleosporineae</taxon>
        <taxon>Pleosporaceae</taxon>
        <taxon>Exserohilum</taxon>
    </lineage>
</organism>
<dbReference type="GO" id="GO:0005777">
    <property type="term" value="C:peroxisome"/>
    <property type="evidence" value="ECO:0007669"/>
    <property type="project" value="UniProtKB-SubCell"/>
</dbReference>
<dbReference type="eggNOG" id="KOG4178">
    <property type="taxonomic scope" value="Eukaryota"/>
</dbReference>
<evidence type="ECO:0000313" key="6">
    <source>
        <dbReference type="EMBL" id="EOA83573.1"/>
    </source>
</evidence>
<dbReference type="Proteomes" id="UP000016935">
    <property type="component" value="Unassembled WGS sequence"/>
</dbReference>
<evidence type="ECO:0000256" key="4">
    <source>
        <dbReference type="ARBA" id="ARBA00023140"/>
    </source>
</evidence>
<dbReference type="AlphaFoldDB" id="R0JR21"/>
<dbReference type="Pfam" id="PF00561">
    <property type="entry name" value="Abhydrolase_1"/>
    <property type="match status" value="1"/>
</dbReference>
<dbReference type="InterPro" id="IPR029058">
    <property type="entry name" value="AB_hydrolase_fold"/>
</dbReference>
<sequence length="328" mass="37151">MCGRPTGPWFAVPADALGYYVVAFDQRGYGRTTGWDTSSFINTNLAQFALTNLVRDVVTLVYALGYRKVKCIVGHDFGAVTASMCALMRPDLFNSLVMMSHPFNAPDLLPFDIAHADTEAHAPTPPLHVHAELAKLDTPRKHYKWYNSTSAAARDWANPAQGLHVFLRGYLHLKLADWNWTAQELAKLPYYYIMPLHKSMPETIADMMSDQNIAATEAWMSDQDLAFYVQEWSRTGFQGGLNYYRIMTDPVRMTDLQLFAGKKIECPSIFVSDAKDWGNYQQPGAMEAHPESCSDFRRARFIQDAGHWPQQEQPRKVVDELVAFLSNL</sequence>
<evidence type="ECO:0000256" key="1">
    <source>
        <dbReference type="ARBA" id="ARBA00004275"/>
    </source>
</evidence>
<dbReference type="EMBL" id="KB908833">
    <property type="protein sequence ID" value="EOA83573.1"/>
    <property type="molecule type" value="Genomic_DNA"/>
</dbReference>
<feature type="domain" description="AB hydrolase-1" evidence="5">
    <location>
        <begin position="13"/>
        <end position="105"/>
    </location>
</feature>
<dbReference type="InterPro" id="IPR000073">
    <property type="entry name" value="AB_hydrolase_1"/>
</dbReference>
<keyword evidence="3" id="KW-0843">Virulence</keyword>
<comment type="subcellular location">
    <subcellularLocation>
        <location evidence="1">Peroxisome</location>
    </subcellularLocation>
</comment>
<accession>R0JR21</accession>
<dbReference type="OrthoDB" id="408373at2759"/>
<evidence type="ECO:0000259" key="5">
    <source>
        <dbReference type="Pfam" id="PF00561"/>
    </source>
</evidence>
<dbReference type="STRING" id="671987.R0JR21"/>
<evidence type="ECO:0000256" key="2">
    <source>
        <dbReference type="ARBA" id="ARBA00005668"/>
    </source>
</evidence>
<evidence type="ECO:0000313" key="7">
    <source>
        <dbReference type="Proteomes" id="UP000016935"/>
    </source>
</evidence>
<comment type="similarity">
    <text evidence="2">Belongs to the AB hydrolase superfamily. AKT2 hydrolase family.</text>
</comment>
<dbReference type="GeneID" id="19397592"/>
<name>R0JR21_EXST2</name>
<dbReference type="HOGENOM" id="CLU_020336_7_4_1"/>
<keyword evidence="7" id="KW-1185">Reference proteome</keyword>
<evidence type="ECO:0000256" key="3">
    <source>
        <dbReference type="ARBA" id="ARBA00023026"/>
    </source>
</evidence>
<gene>
    <name evidence="6" type="ORF">SETTUDRAFT_156082</name>
</gene>
<reference evidence="6 7" key="1">
    <citation type="journal article" date="2012" name="PLoS Pathog.">
        <title>Diverse lifestyles and strategies of plant pathogenesis encoded in the genomes of eighteen Dothideomycetes fungi.</title>
        <authorList>
            <person name="Ohm R.A."/>
            <person name="Feau N."/>
            <person name="Henrissat B."/>
            <person name="Schoch C.L."/>
            <person name="Horwitz B.A."/>
            <person name="Barry K.W."/>
            <person name="Condon B.J."/>
            <person name="Copeland A.C."/>
            <person name="Dhillon B."/>
            <person name="Glaser F."/>
            <person name="Hesse C.N."/>
            <person name="Kosti I."/>
            <person name="LaButti K."/>
            <person name="Lindquist E.A."/>
            <person name="Lucas S."/>
            <person name="Salamov A.A."/>
            <person name="Bradshaw R.E."/>
            <person name="Ciuffetti L."/>
            <person name="Hamelin R.C."/>
            <person name="Kema G.H.J."/>
            <person name="Lawrence C."/>
            <person name="Scott J.A."/>
            <person name="Spatafora J.W."/>
            <person name="Turgeon B.G."/>
            <person name="de Wit P.J.G.M."/>
            <person name="Zhong S."/>
            <person name="Goodwin S.B."/>
            <person name="Grigoriev I.V."/>
        </authorList>
    </citation>
    <scope>NUCLEOTIDE SEQUENCE [LARGE SCALE GENOMIC DNA]</scope>
    <source>
        <strain evidence="7">28A</strain>
    </source>
</reference>
<dbReference type="PANTHER" id="PTHR43329">
    <property type="entry name" value="EPOXIDE HYDROLASE"/>
    <property type="match status" value="1"/>
</dbReference>
<dbReference type="RefSeq" id="XP_008029248.1">
    <property type="nucleotide sequence ID" value="XM_008031057.1"/>
</dbReference>
<proteinExistence type="inferred from homology"/>
<keyword evidence="4" id="KW-0576">Peroxisome</keyword>
<reference evidence="6 7" key="2">
    <citation type="journal article" date="2013" name="PLoS Genet.">
        <title>Comparative genome structure, secondary metabolite, and effector coding capacity across Cochliobolus pathogens.</title>
        <authorList>
            <person name="Condon B.J."/>
            <person name="Leng Y."/>
            <person name="Wu D."/>
            <person name="Bushley K.E."/>
            <person name="Ohm R.A."/>
            <person name="Otillar R."/>
            <person name="Martin J."/>
            <person name="Schackwitz W."/>
            <person name="Grimwood J."/>
            <person name="MohdZainudin N."/>
            <person name="Xue C."/>
            <person name="Wang R."/>
            <person name="Manning V.A."/>
            <person name="Dhillon B."/>
            <person name="Tu Z.J."/>
            <person name="Steffenson B.J."/>
            <person name="Salamov A."/>
            <person name="Sun H."/>
            <person name="Lowry S."/>
            <person name="LaButti K."/>
            <person name="Han J."/>
            <person name="Copeland A."/>
            <person name="Lindquist E."/>
            <person name="Barry K."/>
            <person name="Schmutz J."/>
            <person name="Baker S.E."/>
            <person name="Ciuffetti L.M."/>
            <person name="Grigoriev I.V."/>
            <person name="Zhong S."/>
            <person name="Turgeon B.G."/>
        </authorList>
    </citation>
    <scope>NUCLEOTIDE SEQUENCE [LARGE SCALE GENOMIC DNA]</scope>
    <source>
        <strain evidence="7">28A</strain>
    </source>
</reference>